<keyword evidence="4" id="KW-1185">Reference proteome</keyword>
<sequence>MPQEWYYTKDGERQGPITSKQLKHLANVGELQPTDLVWTEGKNEWKPASIVKGLFPTKPDSPTPPPVPGSTNTAKMDTAPALWNPTAIRLWSLLFTWGFGGFLMAQNWKSLGEHEKSKKSMIWFYSIFGFIFLGLITPDDDFTLKIFRFVGLGVLAAWSIFSAQPQINYIKERFGNDYQRRSWGKPIGFASACLCFLLVFAVLPTLLGTPAEILTVRYGKLDAYPGISLGNAIDEFLSDPEWSVSESEDGNHFVNITGGMTYQAKPVKALLQFLVVDDRFEFTALEFNGIVQNEIMRVSLMEKMMSDFIDSAGSDIGSVVPQETASQVTTLSDSEILDFIDNTKKYKGKVIRTILTMPSGFLRSGGSIAFYAFVGTNKLDVMINVAPSSVDSLAEFNSLDDLPNADLFSKLEVTFLCEEGSLNYGNRAIRIERP</sequence>
<proteinExistence type="predicted"/>
<feature type="transmembrane region" description="Helical" evidence="1">
    <location>
        <begin position="120"/>
        <end position="137"/>
    </location>
</feature>
<accession>A0A517PYG2</accession>
<keyword evidence="1" id="KW-0812">Transmembrane</keyword>
<dbReference type="AlphaFoldDB" id="A0A517PYG2"/>
<reference evidence="3 4" key="1">
    <citation type="submission" date="2019-02" db="EMBL/GenBank/DDBJ databases">
        <title>Deep-cultivation of Planctomycetes and their phenomic and genomic characterization uncovers novel biology.</title>
        <authorList>
            <person name="Wiegand S."/>
            <person name="Jogler M."/>
            <person name="Boedeker C."/>
            <person name="Pinto D."/>
            <person name="Vollmers J."/>
            <person name="Rivas-Marin E."/>
            <person name="Kohn T."/>
            <person name="Peeters S.H."/>
            <person name="Heuer A."/>
            <person name="Rast P."/>
            <person name="Oberbeckmann S."/>
            <person name="Bunk B."/>
            <person name="Jeske O."/>
            <person name="Meyerdierks A."/>
            <person name="Storesund J.E."/>
            <person name="Kallscheuer N."/>
            <person name="Luecker S."/>
            <person name="Lage O.M."/>
            <person name="Pohl T."/>
            <person name="Merkel B.J."/>
            <person name="Hornburger P."/>
            <person name="Mueller R.-W."/>
            <person name="Bruemmer F."/>
            <person name="Labrenz M."/>
            <person name="Spormann A.M."/>
            <person name="Op den Camp H."/>
            <person name="Overmann J."/>
            <person name="Amann R."/>
            <person name="Jetten M.S.M."/>
            <person name="Mascher T."/>
            <person name="Medema M.H."/>
            <person name="Devos D.P."/>
            <person name="Kaster A.-K."/>
            <person name="Ovreas L."/>
            <person name="Rohde M."/>
            <person name="Galperin M.Y."/>
            <person name="Jogler C."/>
        </authorList>
    </citation>
    <scope>NUCLEOTIDE SEQUENCE [LARGE SCALE GENOMIC DNA]</scope>
    <source>
        <strain evidence="3 4">HG66A1</strain>
    </source>
</reference>
<protein>
    <recommendedName>
        <fullName evidence="2">GYF domain-containing protein</fullName>
    </recommendedName>
</protein>
<evidence type="ECO:0000256" key="1">
    <source>
        <dbReference type="SAM" id="Phobius"/>
    </source>
</evidence>
<keyword evidence="1" id="KW-0472">Membrane</keyword>
<dbReference type="Proteomes" id="UP000320421">
    <property type="component" value="Chromosome"/>
</dbReference>
<name>A0A517PYG2_9PLAN</name>
<evidence type="ECO:0000259" key="2">
    <source>
        <dbReference type="Pfam" id="PF14237"/>
    </source>
</evidence>
<dbReference type="InterPro" id="IPR025640">
    <property type="entry name" value="GYF_2"/>
</dbReference>
<feature type="transmembrane region" description="Helical" evidence="1">
    <location>
        <begin position="187"/>
        <end position="207"/>
    </location>
</feature>
<gene>
    <name evidence="3" type="ORF">HG66A1_62260</name>
</gene>
<feature type="transmembrane region" description="Helical" evidence="1">
    <location>
        <begin position="88"/>
        <end position="108"/>
    </location>
</feature>
<evidence type="ECO:0000313" key="4">
    <source>
        <dbReference type="Proteomes" id="UP000320421"/>
    </source>
</evidence>
<evidence type="ECO:0000313" key="3">
    <source>
        <dbReference type="EMBL" id="QDT24394.1"/>
    </source>
</evidence>
<dbReference type="Pfam" id="PF14237">
    <property type="entry name" value="GYF_2"/>
    <property type="match status" value="1"/>
</dbReference>
<feature type="transmembrane region" description="Helical" evidence="1">
    <location>
        <begin position="149"/>
        <end position="167"/>
    </location>
</feature>
<feature type="domain" description="GYF" evidence="2">
    <location>
        <begin position="5"/>
        <end position="54"/>
    </location>
</feature>
<organism evidence="3 4">
    <name type="scientific">Gimesia chilikensis</name>
    <dbReference type="NCBI Taxonomy" id="2605989"/>
    <lineage>
        <taxon>Bacteria</taxon>
        <taxon>Pseudomonadati</taxon>
        <taxon>Planctomycetota</taxon>
        <taxon>Planctomycetia</taxon>
        <taxon>Planctomycetales</taxon>
        <taxon>Planctomycetaceae</taxon>
        <taxon>Gimesia</taxon>
    </lineage>
</organism>
<dbReference type="RefSeq" id="WP_197996882.1">
    <property type="nucleotide sequence ID" value="NZ_CP036266.1"/>
</dbReference>
<dbReference type="EMBL" id="CP036266">
    <property type="protein sequence ID" value="QDT24394.1"/>
    <property type="molecule type" value="Genomic_DNA"/>
</dbReference>
<keyword evidence="1" id="KW-1133">Transmembrane helix</keyword>